<reference evidence="9" key="1">
    <citation type="submission" date="2020-10" db="EMBL/GenBank/DDBJ databases">
        <title>Mucilaginibacter mali sp. nov., isolated from rhizosphere soil of apple orchard.</title>
        <authorList>
            <person name="Lee J.-S."/>
            <person name="Kim H.S."/>
            <person name="Kim J.-S."/>
        </authorList>
    </citation>
    <scope>NUCLEOTIDE SEQUENCE</scope>
    <source>
        <strain evidence="9">KCTC 22746</strain>
    </source>
</reference>
<dbReference type="Pfam" id="PF01593">
    <property type="entry name" value="Amino_oxidase"/>
    <property type="match status" value="1"/>
</dbReference>
<evidence type="ECO:0000256" key="1">
    <source>
        <dbReference type="ARBA" id="ARBA00004814"/>
    </source>
</evidence>
<comment type="caution">
    <text evidence="9">The sequence shown here is derived from an EMBL/GenBank/DDBJ whole genome shotgun (WGS) entry which is preliminary data.</text>
</comment>
<comment type="catalytic activity">
    <reaction evidence="6">
        <text>L-tryptophan + O2 = indole-3-acetamide + CO2 + H2O</text>
        <dbReference type="Rhea" id="RHEA:16165"/>
        <dbReference type="ChEBI" id="CHEBI:15377"/>
        <dbReference type="ChEBI" id="CHEBI:15379"/>
        <dbReference type="ChEBI" id="CHEBI:16031"/>
        <dbReference type="ChEBI" id="CHEBI:16526"/>
        <dbReference type="ChEBI" id="CHEBI:57912"/>
        <dbReference type="EC" id="1.13.12.3"/>
    </reaction>
</comment>
<dbReference type="InterPro" id="IPR036188">
    <property type="entry name" value="FAD/NAD-bd_sf"/>
</dbReference>
<dbReference type="GO" id="GO:0050361">
    <property type="term" value="F:tryptophan 2-monooxygenase activity"/>
    <property type="evidence" value="ECO:0007669"/>
    <property type="project" value="UniProtKB-EC"/>
</dbReference>
<comment type="pathway">
    <text evidence="1">Plant hormone metabolism; auxin biosynthesis.</text>
</comment>
<name>A0A929PWC8_9SPHI</name>
<dbReference type="InterPro" id="IPR050281">
    <property type="entry name" value="Flavin_monoamine_oxidase"/>
</dbReference>
<dbReference type="SUPFAM" id="SSF51905">
    <property type="entry name" value="FAD/NAD(P)-binding domain"/>
    <property type="match status" value="1"/>
</dbReference>
<dbReference type="GO" id="GO:0009851">
    <property type="term" value="P:auxin biosynthetic process"/>
    <property type="evidence" value="ECO:0007669"/>
    <property type="project" value="UniProtKB-KW"/>
</dbReference>
<dbReference type="PANTHER" id="PTHR10742">
    <property type="entry name" value="FLAVIN MONOAMINE OXIDASE"/>
    <property type="match status" value="1"/>
</dbReference>
<feature type="signal peptide" evidence="7">
    <location>
        <begin position="1"/>
        <end position="24"/>
    </location>
</feature>
<evidence type="ECO:0000256" key="3">
    <source>
        <dbReference type="ARBA" id="ARBA00012535"/>
    </source>
</evidence>
<dbReference type="SUPFAM" id="SSF54373">
    <property type="entry name" value="FAD-linked reductases, C-terminal domain"/>
    <property type="match status" value="1"/>
</dbReference>
<keyword evidence="10" id="KW-1185">Reference proteome</keyword>
<evidence type="ECO:0000259" key="8">
    <source>
        <dbReference type="Pfam" id="PF01593"/>
    </source>
</evidence>
<evidence type="ECO:0000256" key="6">
    <source>
        <dbReference type="ARBA" id="ARBA00047321"/>
    </source>
</evidence>
<protein>
    <recommendedName>
        <fullName evidence="4">Tryptophan 2-monooxygenase</fullName>
        <ecNumber evidence="3">1.13.12.3</ecNumber>
    </recommendedName>
</protein>
<dbReference type="AlphaFoldDB" id="A0A929PWC8"/>
<evidence type="ECO:0000256" key="4">
    <source>
        <dbReference type="ARBA" id="ARBA00017871"/>
    </source>
</evidence>
<dbReference type="EC" id="1.13.12.3" evidence="3"/>
<dbReference type="EMBL" id="JADFFL010000003">
    <property type="protein sequence ID" value="MBE9661999.1"/>
    <property type="molecule type" value="Genomic_DNA"/>
</dbReference>
<evidence type="ECO:0000256" key="5">
    <source>
        <dbReference type="ARBA" id="ARBA00023070"/>
    </source>
</evidence>
<evidence type="ECO:0000313" key="9">
    <source>
        <dbReference type="EMBL" id="MBE9661999.1"/>
    </source>
</evidence>
<feature type="chain" id="PRO_5037334611" description="Tryptophan 2-monooxygenase" evidence="7">
    <location>
        <begin position="25"/>
        <end position="417"/>
    </location>
</feature>
<evidence type="ECO:0000256" key="2">
    <source>
        <dbReference type="ARBA" id="ARBA00005833"/>
    </source>
</evidence>
<organism evidence="9 10">
    <name type="scientific">Mucilaginibacter myungsuensis</name>
    <dbReference type="NCBI Taxonomy" id="649104"/>
    <lineage>
        <taxon>Bacteria</taxon>
        <taxon>Pseudomonadati</taxon>
        <taxon>Bacteroidota</taxon>
        <taxon>Sphingobacteriia</taxon>
        <taxon>Sphingobacteriales</taxon>
        <taxon>Sphingobacteriaceae</taxon>
        <taxon>Mucilaginibacter</taxon>
    </lineage>
</organism>
<evidence type="ECO:0000313" key="10">
    <source>
        <dbReference type="Proteomes" id="UP000622475"/>
    </source>
</evidence>
<keyword evidence="7" id="KW-0732">Signal</keyword>
<dbReference type="Gene3D" id="3.50.50.60">
    <property type="entry name" value="FAD/NAD(P)-binding domain"/>
    <property type="match status" value="1"/>
</dbReference>
<sequence length="417" mass="45873">MESNMIIIGAGAAGLMAARTLALAGNTVTVLEARNRTGGRINTISNTSFFTKAELGAEFIHGDLPVTLDLLKEADIATQPFDMQTWRYRDGQFRPEEEQVEHWDIVMQKLAELEQDQPIAQFMRQHFGDERYVAVTRSVLQFVAGYDTADPEKAGAFALRKEWQAEVEGAQHHIPDGYCAMIGYLSSQIKTNGGTVHLGAEVTDIYHAPGDVRVVTSNGDTYQAQKLIVALPLGVLQQGAVKFHPPVPKYQAAFKHIGFGSIIKILFQFDTAFWEDELGISGTSFLFTDEAIPTWWTQGNGDPLLTGWLGGNPALALKNAPDDELYQLGLTSLANAFHIDIELLKGKLTTWRVANWTADPYTRGSYAYDMIGSDEARKVISQPINDTVFFAGEYLYDGPAMGTVEAALNSGVNCLNR</sequence>
<dbReference type="InterPro" id="IPR002937">
    <property type="entry name" value="Amino_oxidase"/>
</dbReference>
<dbReference type="PANTHER" id="PTHR10742:SF410">
    <property type="entry name" value="LYSINE-SPECIFIC HISTONE DEMETHYLASE 2"/>
    <property type="match status" value="1"/>
</dbReference>
<dbReference type="RefSeq" id="WP_194111197.1">
    <property type="nucleotide sequence ID" value="NZ_JADFFL010000003.1"/>
</dbReference>
<dbReference type="Proteomes" id="UP000622475">
    <property type="component" value="Unassembled WGS sequence"/>
</dbReference>
<comment type="similarity">
    <text evidence="2">Belongs to the tryptophan 2-monooxygenase family.</text>
</comment>
<feature type="domain" description="Amine oxidase" evidence="8">
    <location>
        <begin position="13"/>
        <end position="413"/>
    </location>
</feature>
<keyword evidence="5" id="KW-0073">Auxin biosynthesis</keyword>
<accession>A0A929PWC8</accession>
<proteinExistence type="inferred from homology"/>
<gene>
    <name evidence="9" type="ORF">IRJ16_08880</name>
</gene>
<evidence type="ECO:0000256" key="7">
    <source>
        <dbReference type="SAM" id="SignalP"/>
    </source>
</evidence>